<dbReference type="KEGG" id="pph:Ppha_1664"/>
<organism evidence="1 2">
    <name type="scientific">Pelodictyon phaeoclathratiforme (strain DSM 5477 / BU-1)</name>
    <dbReference type="NCBI Taxonomy" id="324925"/>
    <lineage>
        <taxon>Bacteria</taxon>
        <taxon>Pseudomonadati</taxon>
        <taxon>Chlorobiota</taxon>
        <taxon>Chlorobiia</taxon>
        <taxon>Chlorobiales</taxon>
        <taxon>Chlorobiaceae</taxon>
        <taxon>Chlorobium/Pelodictyon group</taxon>
        <taxon>Pelodictyon</taxon>
    </lineage>
</organism>
<accession>B4SAV5</accession>
<dbReference type="AlphaFoldDB" id="B4SAV5"/>
<dbReference type="InterPro" id="IPR025515">
    <property type="entry name" value="DUF4403"/>
</dbReference>
<protein>
    <recommendedName>
        <fullName evidence="3">DUF4403 family protein</fullName>
    </recommendedName>
</protein>
<gene>
    <name evidence="1" type="ordered locus">Ppha_1664</name>
</gene>
<proteinExistence type="predicted"/>
<dbReference type="Pfam" id="PF14356">
    <property type="entry name" value="DUF4403"/>
    <property type="match status" value="1"/>
</dbReference>
<dbReference type="RefSeq" id="WP_012508388.1">
    <property type="nucleotide sequence ID" value="NC_011060.1"/>
</dbReference>
<dbReference type="eggNOG" id="ENOG502ZAFW">
    <property type="taxonomic scope" value="Bacteria"/>
</dbReference>
<dbReference type="EMBL" id="CP001110">
    <property type="protein sequence ID" value="ACF43901.1"/>
    <property type="molecule type" value="Genomic_DNA"/>
</dbReference>
<sequence precursor="true">MKKPIIITAVVVALLAASFYFLLRKSSAIPPVAITETVNIDIPQSTFNIPIRLEIKSLSDYLNAKITGQFLNTTLFLQESRKEKIALTLTKTGQITIRSKGRELVCTLPLTVNATLLDSRFGKTLSKLVKPFRTTIILTLSTPIALDRDWKLKTNFKIRHYRWASEPVLKIGPFRKNLRETLDNAIRQNNHRLTSMVDKEINKAASLEKTVAGVWHDLQEPILIYRNPAPIWMRFSCNDIKGDISLQQQDIICLASVKAKMLIVTDTTTVLKQHPLPDFKKIPVEELQRKSDVFIYANTSFHEINQQLNELLKEAEISSKGYTITIKAIEAYASTEGLSVAVDTEGDLKGRFFLTGHPVFDLATKRLNIVDFDFAVNSNSILVNRGDEILHDLLKKRIASKLNLGMETLIAKLPFIVHQAIAKEKTGKTIDLIMNNLEIKQCDILMGKEGVHFIINASTETTLTLKGTSKNCFLIYHLNQQSLH</sequence>
<name>B4SAV5_PELPB</name>
<evidence type="ECO:0008006" key="3">
    <source>
        <dbReference type="Google" id="ProtNLM"/>
    </source>
</evidence>
<reference evidence="1 2" key="1">
    <citation type="submission" date="2008-06" db="EMBL/GenBank/DDBJ databases">
        <title>Complete sequence of Pelodictyon phaeoclathratiforme BU-1.</title>
        <authorList>
            <consortium name="US DOE Joint Genome Institute"/>
            <person name="Lucas S."/>
            <person name="Copeland A."/>
            <person name="Lapidus A."/>
            <person name="Glavina del Rio T."/>
            <person name="Dalin E."/>
            <person name="Tice H."/>
            <person name="Bruce D."/>
            <person name="Goodwin L."/>
            <person name="Pitluck S."/>
            <person name="Schmutz J."/>
            <person name="Larimer F."/>
            <person name="Land M."/>
            <person name="Hauser L."/>
            <person name="Kyrpides N."/>
            <person name="Mikhailova N."/>
            <person name="Liu Z."/>
            <person name="Li T."/>
            <person name="Zhao F."/>
            <person name="Overmann J."/>
            <person name="Bryant D.A."/>
            <person name="Richardson P."/>
        </authorList>
    </citation>
    <scope>NUCLEOTIDE SEQUENCE [LARGE SCALE GENOMIC DNA]</scope>
    <source>
        <strain evidence="2">DSM 5477 / BU-1</strain>
    </source>
</reference>
<evidence type="ECO:0000313" key="1">
    <source>
        <dbReference type="EMBL" id="ACF43901.1"/>
    </source>
</evidence>
<keyword evidence="2" id="KW-1185">Reference proteome</keyword>
<dbReference type="STRING" id="324925.Ppha_1664"/>
<dbReference type="Proteomes" id="UP000002724">
    <property type="component" value="Chromosome"/>
</dbReference>
<evidence type="ECO:0000313" key="2">
    <source>
        <dbReference type="Proteomes" id="UP000002724"/>
    </source>
</evidence>
<dbReference type="OrthoDB" id="9774949at2"/>
<dbReference type="HOGENOM" id="CLU_554015_0_0_10"/>